<dbReference type="SMR" id="A0A498K2J0"/>
<dbReference type="InterPro" id="IPR013210">
    <property type="entry name" value="LRR_N_plant-typ"/>
</dbReference>
<evidence type="ECO:0000256" key="7">
    <source>
        <dbReference type="ARBA" id="ARBA00022729"/>
    </source>
</evidence>
<dbReference type="PROSITE" id="PS51450">
    <property type="entry name" value="LRR"/>
    <property type="match status" value="1"/>
</dbReference>
<comment type="subcellular location">
    <subcellularLocation>
        <location evidence="1">Membrane</location>
        <topology evidence="1">Single-pass membrane protein</topology>
    </subcellularLocation>
    <subcellularLocation>
        <location evidence="2">Secreted</location>
        <location evidence="2">Cell wall</location>
    </subcellularLocation>
</comment>
<evidence type="ECO:0000313" key="16">
    <source>
        <dbReference type="Proteomes" id="UP000290289"/>
    </source>
</evidence>
<dbReference type="PANTHER" id="PTHR48060:SF9">
    <property type="entry name" value="LRR RECEPTOR-LIKE SERINE_THREONINE-PROTEIN KINASE GSO1"/>
    <property type="match status" value="1"/>
</dbReference>
<comment type="similarity">
    <text evidence="3">Belongs to the RLP family.</text>
</comment>
<sequence length="353" mass="38137">MAIQLADFSWAVMVPKSTSKMMIKFLLVLLISLSTVLAEGNACNPMDLKGLTDFKAAIHNDIGNRLASWVGHRCCMWKGITCDNRTGRVTEINLPASSYGARLEGSLSASVTLISFLQVLDIGGNPGLVGEIPQSLGSLKNLFRLSLVSNRLSGSIPESVASLTNLVFLDLRNNSLTGHIPQRIGQLQALLDFDVSRNRLSGKLPPSMANLSSVVTIWLHNNFFEGPIPVLKMPSLKLLLLANNSLTGSIPTNFGDLIALREVNLSNNKLEGAIPESLGNLSMLLVLELQQNRFSGKIPDEFLKLGNLEELNLSNNHLVGKIPEGKPLSDFPKSSYSGNTGLCGKPLTPCKPI</sequence>
<organism evidence="15 16">
    <name type="scientific">Malus domestica</name>
    <name type="common">Apple</name>
    <name type="synonym">Pyrus malus</name>
    <dbReference type="NCBI Taxonomy" id="3750"/>
    <lineage>
        <taxon>Eukaryota</taxon>
        <taxon>Viridiplantae</taxon>
        <taxon>Streptophyta</taxon>
        <taxon>Embryophyta</taxon>
        <taxon>Tracheophyta</taxon>
        <taxon>Spermatophyta</taxon>
        <taxon>Magnoliopsida</taxon>
        <taxon>eudicotyledons</taxon>
        <taxon>Gunneridae</taxon>
        <taxon>Pentapetalae</taxon>
        <taxon>rosids</taxon>
        <taxon>fabids</taxon>
        <taxon>Rosales</taxon>
        <taxon>Rosaceae</taxon>
        <taxon>Amygdaloideae</taxon>
        <taxon>Maleae</taxon>
        <taxon>Malus</taxon>
    </lineage>
</organism>
<dbReference type="EMBL" id="RDQH01000330">
    <property type="protein sequence ID" value="RXI02389.1"/>
    <property type="molecule type" value="Genomic_DNA"/>
</dbReference>
<dbReference type="SUPFAM" id="SSF52058">
    <property type="entry name" value="L domain-like"/>
    <property type="match status" value="1"/>
</dbReference>
<dbReference type="GO" id="GO:0016020">
    <property type="term" value="C:membrane"/>
    <property type="evidence" value="ECO:0007669"/>
    <property type="project" value="UniProtKB-SubCell"/>
</dbReference>
<evidence type="ECO:0000256" key="12">
    <source>
        <dbReference type="ARBA" id="ARBA00038043"/>
    </source>
</evidence>
<keyword evidence="5" id="KW-0433">Leucine-rich repeat</keyword>
<evidence type="ECO:0000256" key="8">
    <source>
        <dbReference type="ARBA" id="ARBA00022737"/>
    </source>
</evidence>
<feature type="domain" description="Leucine-rich repeat-containing N-terminal plant-type" evidence="14">
    <location>
        <begin position="45"/>
        <end position="83"/>
    </location>
</feature>
<accession>A0A498K2J0</accession>
<evidence type="ECO:0000256" key="3">
    <source>
        <dbReference type="ARBA" id="ARBA00009592"/>
    </source>
</evidence>
<dbReference type="PANTHER" id="PTHR48060">
    <property type="entry name" value="DNA DAMAGE-REPAIR/TOLERATION PROTEIN DRT100"/>
    <property type="match status" value="1"/>
</dbReference>
<evidence type="ECO:0000256" key="5">
    <source>
        <dbReference type="ARBA" id="ARBA00022614"/>
    </source>
</evidence>
<keyword evidence="4" id="KW-0134">Cell wall</keyword>
<dbReference type="STRING" id="3750.A0A498K2J0"/>
<protein>
    <recommendedName>
        <fullName evidence="14">Leucine-rich repeat-containing N-terminal plant-type domain-containing protein</fullName>
    </recommendedName>
</protein>
<dbReference type="Gramene" id="mRNA:MD04G0186800">
    <property type="protein sequence ID" value="CDS:MD04G0186800.1"/>
    <property type="gene ID" value="MD04G0186800"/>
</dbReference>
<reference evidence="15 16" key="1">
    <citation type="submission" date="2018-10" db="EMBL/GenBank/DDBJ databases">
        <title>A high-quality apple genome assembly.</title>
        <authorList>
            <person name="Hu J."/>
        </authorList>
    </citation>
    <scope>NUCLEOTIDE SEQUENCE [LARGE SCALE GENOMIC DNA]</scope>
    <source>
        <strain evidence="16">cv. HFTH1</strain>
        <tissue evidence="15">Young leaf</tissue>
    </source>
</reference>
<dbReference type="Gene3D" id="3.80.10.10">
    <property type="entry name" value="Ribonuclease Inhibitor"/>
    <property type="match status" value="2"/>
</dbReference>
<keyword evidence="7 13" id="KW-0732">Signal</keyword>
<dbReference type="InterPro" id="IPR001611">
    <property type="entry name" value="Leu-rich_rpt"/>
</dbReference>
<keyword evidence="16" id="KW-1185">Reference proteome</keyword>
<evidence type="ECO:0000256" key="13">
    <source>
        <dbReference type="SAM" id="SignalP"/>
    </source>
</evidence>
<feature type="chain" id="PRO_5019848937" description="Leucine-rich repeat-containing N-terminal plant-type domain-containing protein" evidence="13">
    <location>
        <begin position="39"/>
        <end position="353"/>
    </location>
</feature>
<name>A0A498K2J0_MALDO</name>
<comment type="similarity">
    <text evidence="12">Belongs to the polygalacturonase-inhibiting protein family.</text>
</comment>
<keyword evidence="4" id="KW-0964">Secreted</keyword>
<evidence type="ECO:0000256" key="1">
    <source>
        <dbReference type="ARBA" id="ARBA00004167"/>
    </source>
</evidence>
<evidence type="ECO:0000256" key="2">
    <source>
        <dbReference type="ARBA" id="ARBA00004191"/>
    </source>
</evidence>
<feature type="signal peptide" evidence="13">
    <location>
        <begin position="1"/>
        <end position="38"/>
    </location>
</feature>
<evidence type="ECO:0000256" key="4">
    <source>
        <dbReference type="ARBA" id="ARBA00022512"/>
    </source>
</evidence>
<evidence type="ECO:0000256" key="6">
    <source>
        <dbReference type="ARBA" id="ARBA00022692"/>
    </source>
</evidence>
<dbReference type="OrthoDB" id="676979at2759"/>
<keyword evidence="9" id="KW-1133">Transmembrane helix</keyword>
<comment type="caution">
    <text evidence="15">The sequence shown here is derived from an EMBL/GenBank/DDBJ whole genome shotgun (WGS) entry which is preliminary data.</text>
</comment>
<dbReference type="InterPro" id="IPR003591">
    <property type="entry name" value="Leu-rich_rpt_typical-subtyp"/>
</dbReference>
<gene>
    <name evidence="15" type="ORF">DVH24_030318</name>
</gene>
<dbReference type="InterPro" id="IPR032675">
    <property type="entry name" value="LRR_dom_sf"/>
</dbReference>
<dbReference type="Pfam" id="PF00560">
    <property type="entry name" value="LRR_1"/>
    <property type="match status" value="4"/>
</dbReference>
<keyword evidence="6" id="KW-0812">Transmembrane</keyword>
<evidence type="ECO:0000259" key="14">
    <source>
        <dbReference type="Pfam" id="PF08263"/>
    </source>
</evidence>
<evidence type="ECO:0000256" key="11">
    <source>
        <dbReference type="ARBA" id="ARBA00023180"/>
    </source>
</evidence>
<keyword evidence="11" id="KW-0325">Glycoprotein</keyword>
<dbReference type="FunFam" id="3.80.10.10:FF:000111">
    <property type="entry name" value="LRR receptor-like serine/threonine-protein kinase ERECTA"/>
    <property type="match status" value="1"/>
</dbReference>
<evidence type="ECO:0000313" key="15">
    <source>
        <dbReference type="EMBL" id="RXI02389.1"/>
    </source>
</evidence>
<dbReference type="FunFam" id="3.80.10.10:FF:000400">
    <property type="entry name" value="Nuclear pore complex protein NUP107"/>
    <property type="match status" value="1"/>
</dbReference>
<dbReference type="InterPro" id="IPR053211">
    <property type="entry name" value="DNA_repair-toleration"/>
</dbReference>
<dbReference type="SMART" id="SM00369">
    <property type="entry name" value="LRR_TYP"/>
    <property type="match status" value="4"/>
</dbReference>
<keyword evidence="10" id="KW-0472">Membrane</keyword>
<dbReference type="PRINTS" id="PR00019">
    <property type="entry name" value="LEURICHRPT"/>
</dbReference>
<dbReference type="Pfam" id="PF13855">
    <property type="entry name" value="LRR_8"/>
    <property type="match status" value="1"/>
</dbReference>
<dbReference type="AlphaFoldDB" id="A0A498K2J0"/>
<dbReference type="Pfam" id="PF08263">
    <property type="entry name" value="LRRNT_2"/>
    <property type="match status" value="1"/>
</dbReference>
<keyword evidence="8" id="KW-0677">Repeat</keyword>
<dbReference type="Proteomes" id="UP000290289">
    <property type="component" value="Chromosome 4"/>
</dbReference>
<evidence type="ECO:0000256" key="10">
    <source>
        <dbReference type="ARBA" id="ARBA00023136"/>
    </source>
</evidence>
<evidence type="ECO:0000256" key="9">
    <source>
        <dbReference type="ARBA" id="ARBA00022989"/>
    </source>
</evidence>
<proteinExistence type="inferred from homology"/>